<proteinExistence type="predicted"/>
<dbReference type="GO" id="GO:0016020">
    <property type="term" value="C:membrane"/>
    <property type="evidence" value="ECO:0007669"/>
    <property type="project" value="InterPro"/>
</dbReference>
<organism evidence="3 4">
    <name type="scientific">Blyttiomyces helicus</name>
    <dbReference type="NCBI Taxonomy" id="388810"/>
    <lineage>
        <taxon>Eukaryota</taxon>
        <taxon>Fungi</taxon>
        <taxon>Fungi incertae sedis</taxon>
        <taxon>Chytridiomycota</taxon>
        <taxon>Chytridiomycota incertae sedis</taxon>
        <taxon>Chytridiomycetes</taxon>
        <taxon>Chytridiomycetes incertae sedis</taxon>
        <taxon>Blyttiomyces</taxon>
    </lineage>
</organism>
<protein>
    <submittedName>
        <fullName evidence="3">t-SNARE</fullName>
    </submittedName>
</protein>
<keyword evidence="4" id="KW-1185">Reference proteome</keyword>
<dbReference type="EMBL" id="ML000478">
    <property type="protein sequence ID" value="RKO84115.1"/>
    <property type="molecule type" value="Genomic_DNA"/>
</dbReference>
<feature type="non-terminal residue" evidence="3">
    <location>
        <position position="225"/>
    </location>
</feature>
<sequence length="225" mass="25846">MARDRLKDIGAGSHQTVVEMEGLMDTSAPSLDSFYDEVNRMKDDIESARRSVLSIEEMQRLGAVGLDKPADREQLERLSNMTQDQLRGLRDRIKQMILQTQRLAKTQPRDAQLRRNQQAYLLESIQEVTRNFHIANQTAQDKYKEQLGRQYRIVRPDATDAEVAEAVERGDGAFSREILASRLGQQQQNLEEVKSRQAQLKQIFTAITELAKLLEDMQEMIDAQQ</sequence>
<name>A0A4P9VYR9_9FUNG</name>
<dbReference type="Proteomes" id="UP000269721">
    <property type="component" value="Unassembled WGS sequence"/>
</dbReference>
<evidence type="ECO:0000313" key="3">
    <source>
        <dbReference type="EMBL" id="RKO84115.1"/>
    </source>
</evidence>
<feature type="coiled-coil region" evidence="1">
    <location>
        <begin position="176"/>
        <end position="203"/>
    </location>
</feature>
<dbReference type="InterPro" id="IPR010989">
    <property type="entry name" value="SNARE"/>
</dbReference>
<feature type="domain" description="Syntaxin N-terminal" evidence="2">
    <location>
        <begin position="29"/>
        <end position="173"/>
    </location>
</feature>
<gene>
    <name evidence="3" type="ORF">BDK51DRAFT_32382</name>
</gene>
<dbReference type="Gene3D" id="1.20.58.70">
    <property type="match status" value="1"/>
</dbReference>
<accession>A0A4P9VYR9</accession>
<dbReference type="OrthoDB" id="10255013at2759"/>
<feature type="coiled-coil region" evidence="1">
    <location>
        <begin position="31"/>
        <end position="92"/>
    </location>
</feature>
<evidence type="ECO:0000259" key="2">
    <source>
        <dbReference type="Pfam" id="PF00804"/>
    </source>
</evidence>
<dbReference type="InterPro" id="IPR006011">
    <property type="entry name" value="Syntaxin_N"/>
</dbReference>
<dbReference type="SUPFAM" id="SSF47661">
    <property type="entry name" value="t-snare proteins"/>
    <property type="match status" value="1"/>
</dbReference>
<evidence type="ECO:0000313" key="4">
    <source>
        <dbReference type="Proteomes" id="UP000269721"/>
    </source>
</evidence>
<keyword evidence="1" id="KW-0175">Coiled coil</keyword>
<evidence type="ECO:0000256" key="1">
    <source>
        <dbReference type="SAM" id="Coils"/>
    </source>
</evidence>
<dbReference type="Pfam" id="PF00804">
    <property type="entry name" value="Syntaxin"/>
    <property type="match status" value="1"/>
</dbReference>
<dbReference type="AlphaFoldDB" id="A0A4P9VYR9"/>
<dbReference type="GO" id="GO:0016192">
    <property type="term" value="P:vesicle-mediated transport"/>
    <property type="evidence" value="ECO:0007669"/>
    <property type="project" value="InterPro"/>
</dbReference>
<reference evidence="4" key="1">
    <citation type="journal article" date="2018" name="Nat. Microbiol.">
        <title>Leveraging single-cell genomics to expand the fungal tree of life.</title>
        <authorList>
            <person name="Ahrendt S.R."/>
            <person name="Quandt C.A."/>
            <person name="Ciobanu D."/>
            <person name="Clum A."/>
            <person name="Salamov A."/>
            <person name="Andreopoulos B."/>
            <person name="Cheng J.F."/>
            <person name="Woyke T."/>
            <person name="Pelin A."/>
            <person name="Henrissat B."/>
            <person name="Reynolds N.K."/>
            <person name="Benny G.L."/>
            <person name="Smith M.E."/>
            <person name="James T.Y."/>
            <person name="Grigoriev I.V."/>
        </authorList>
    </citation>
    <scope>NUCLEOTIDE SEQUENCE [LARGE SCALE GENOMIC DNA]</scope>
</reference>